<evidence type="ECO:0000256" key="1">
    <source>
        <dbReference type="SAM" id="MobiDB-lite"/>
    </source>
</evidence>
<protein>
    <recommendedName>
        <fullName evidence="4">Antitoxin Xre/MbcA/ParS-like toxin-binding domain-containing protein</fullName>
    </recommendedName>
</protein>
<comment type="caution">
    <text evidence="2">The sequence shown here is derived from an EMBL/GenBank/DDBJ whole genome shotgun (WGS) entry which is preliminary data.</text>
</comment>
<reference evidence="2" key="1">
    <citation type="submission" date="2016-04" db="EMBL/GenBank/DDBJ databases">
        <authorList>
            <person name="Nguyen H.D."/>
            <person name="Kesanakurti P."/>
            <person name="Cullis J."/>
            <person name="Levesque C.A."/>
            <person name="Hambleton S."/>
        </authorList>
    </citation>
    <scope>NUCLEOTIDE SEQUENCE</scope>
    <source>
        <strain evidence="2">DAOMC 238032</strain>
    </source>
</reference>
<name>A0A177T4Y4_9BASI</name>
<feature type="compositionally biased region" description="Basic and acidic residues" evidence="1">
    <location>
        <begin position="1"/>
        <end position="16"/>
    </location>
</feature>
<dbReference type="EMBL" id="LWDD02002369">
    <property type="protein sequence ID" value="KAE8240979.1"/>
    <property type="molecule type" value="Genomic_DNA"/>
</dbReference>
<proteinExistence type="predicted"/>
<evidence type="ECO:0000313" key="2">
    <source>
        <dbReference type="EMBL" id="KAE8240979.1"/>
    </source>
</evidence>
<accession>A0A177T4Y4</accession>
<evidence type="ECO:0008006" key="4">
    <source>
        <dbReference type="Google" id="ProtNLM"/>
    </source>
</evidence>
<dbReference type="Proteomes" id="UP000077671">
    <property type="component" value="Unassembled WGS sequence"/>
</dbReference>
<sequence length="113" mass="12693">MKSHRDAKDSARDPRKVIAQLGTTGDELARTLGLDKDATRRMESDDIQRRIGSMLEVLSKVEPRFGSMIMAYAWYRFEPLSGFSGETAMELVRCDRVQDVLTYIDAVNAGVHA</sequence>
<reference evidence="2" key="2">
    <citation type="journal article" date="2019" name="IMA Fungus">
        <title>Genome sequencing and comparison of five Tilletia species to identify candidate genes for the detection of regulated species infecting wheat.</title>
        <authorList>
            <person name="Nguyen H.D.T."/>
            <person name="Sultana T."/>
            <person name="Kesanakurti P."/>
            <person name="Hambleton S."/>
        </authorList>
    </citation>
    <scope>NUCLEOTIDE SEQUENCE</scope>
    <source>
        <strain evidence="2">DAOMC 238032</strain>
    </source>
</reference>
<feature type="region of interest" description="Disordered" evidence="1">
    <location>
        <begin position="1"/>
        <end position="20"/>
    </location>
</feature>
<dbReference type="AlphaFoldDB" id="A0A177T4Y4"/>
<evidence type="ECO:0000313" key="3">
    <source>
        <dbReference type="Proteomes" id="UP000077671"/>
    </source>
</evidence>
<gene>
    <name evidence="2" type="ORF">A4X03_0g8246</name>
</gene>
<organism evidence="2 3">
    <name type="scientific">Tilletia caries</name>
    <name type="common">wheat bunt fungus</name>
    <dbReference type="NCBI Taxonomy" id="13290"/>
    <lineage>
        <taxon>Eukaryota</taxon>
        <taxon>Fungi</taxon>
        <taxon>Dikarya</taxon>
        <taxon>Basidiomycota</taxon>
        <taxon>Ustilaginomycotina</taxon>
        <taxon>Exobasidiomycetes</taxon>
        <taxon>Tilletiales</taxon>
        <taxon>Tilletiaceae</taxon>
        <taxon>Tilletia</taxon>
    </lineage>
</organism>